<gene>
    <name evidence="8" type="ORF">FM101_00910</name>
</gene>
<keyword evidence="4 6" id="KW-1133">Transmembrane helix</keyword>
<proteinExistence type="predicted"/>
<reference evidence="8 9" key="1">
    <citation type="submission" date="2017-02" db="EMBL/GenBank/DDBJ databases">
        <authorList>
            <person name="Peterson S.W."/>
        </authorList>
    </citation>
    <scope>NUCLEOTIDE SEQUENCE [LARGE SCALE GENOMIC DNA]</scope>
    <source>
        <strain evidence="8 9">B Ar 00.02</strain>
    </source>
</reference>
<evidence type="ECO:0000256" key="5">
    <source>
        <dbReference type="ARBA" id="ARBA00023136"/>
    </source>
</evidence>
<keyword evidence="5 6" id="KW-0472">Membrane</keyword>
<dbReference type="InterPro" id="IPR023845">
    <property type="entry name" value="DUF3817_TM"/>
</dbReference>
<dbReference type="PANTHER" id="PTHR40077">
    <property type="entry name" value="MEMBRANE PROTEIN-RELATED"/>
    <property type="match status" value="1"/>
</dbReference>
<evidence type="ECO:0000259" key="7">
    <source>
        <dbReference type="Pfam" id="PF12823"/>
    </source>
</evidence>
<accession>A0A1R4EUJ6</accession>
<keyword evidence="3 6" id="KW-0812">Transmembrane</keyword>
<evidence type="ECO:0000313" key="8">
    <source>
        <dbReference type="EMBL" id="SJM47340.1"/>
    </source>
</evidence>
<evidence type="ECO:0000313" key="9">
    <source>
        <dbReference type="Proteomes" id="UP000195913"/>
    </source>
</evidence>
<dbReference type="Pfam" id="PF12823">
    <property type="entry name" value="DUF3817"/>
    <property type="match status" value="1"/>
</dbReference>
<protein>
    <submittedName>
        <fullName evidence="8">Hypothetical membrane protein</fullName>
    </submittedName>
</protein>
<dbReference type="AlphaFoldDB" id="A0A1R4EUJ6"/>
<feature type="transmembrane region" description="Helical" evidence="6">
    <location>
        <begin position="18"/>
        <end position="39"/>
    </location>
</feature>
<sequence length="163" mass="17615">MPPTATPLTGSSLTPQRLYGFLATAEMFTWGLLLLGMALKYGNISDKFVPVFGGIHGLTFISYCVVTCFVWVNQRWSFGRGLLGLASAFIPFCTVPFERSALRAGLLGGGWRLATGGDEPRGFVEIVQAWCLRHPLPAVILGIVFIAVVFTVLLMLGPPVPRG</sequence>
<dbReference type="GO" id="GO:0005886">
    <property type="term" value="C:plasma membrane"/>
    <property type="evidence" value="ECO:0007669"/>
    <property type="project" value="UniProtKB-SubCell"/>
</dbReference>
<dbReference type="Proteomes" id="UP000195913">
    <property type="component" value="Unassembled WGS sequence"/>
</dbReference>
<feature type="domain" description="DUF3817" evidence="7">
    <location>
        <begin position="18"/>
        <end position="102"/>
    </location>
</feature>
<dbReference type="PANTHER" id="PTHR40077:SF1">
    <property type="entry name" value="MEMBRANE PROTEIN"/>
    <property type="match status" value="1"/>
</dbReference>
<evidence type="ECO:0000256" key="6">
    <source>
        <dbReference type="SAM" id="Phobius"/>
    </source>
</evidence>
<evidence type="ECO:0000256" key="3">
    <source>
        <dbReference type="ARBA" id="ARBA00022692"/>
    </source>
</evidence>
<name>A0A1R4EUJ6_9MICC</name>
<dbReference type="EMBL" id="FUHW01000004">
    <property type="protein sequence ID" value="SJM47340.1"/>
    <property type="molecule type" value="Genomic_DNA"/>
</dbReference>
<evidence type="ECO:0000256" key="4">
    <source>
        <dbReference type="ARBA" id="ARBA00022989"/>
    </source>
</evidence>
<feature type="transmembrane region" description="Helical" evidence="6">
    <location>
        <begin position="138"/>
        <end position="157"/>
    </location>
</feature>
<comment type="subcellular location">
    <subcellularLocation>
        <location evidence="1">Cell membrane</location>
        <topology evidence="1">Multi-pass membrane protein</topology>
    </subcellularLocation>
</comment>
<evidence type="ECO:0000256" key="2">
    <source>
        <dbReference type="ARBA" id="ARBA00022475"/>
    </source>
</evidence>
<feature type="transmembrane region" description="Helical" evidence="6">
    <location>
        <begin position="51"/>
        <end position="72"/>
    </location>
</feature>
<keyword evidence="2" id="KW-1003">Cell membrane</keyword>
<keyword evidence="9" id="KW-1185">Reference proteome</keyword>
<feature type="transmembrane region" description="Helical" evidence="6">
    <location>
        <begin position="78"/>
        <end position="97"/>
    </location>
</feature>
<organism evidence="8 9">
    <name type="scientific">Arthrobacter rhombi</name>
    <dbReference type="NCBI Taxonomy" id="71253"/>
    <lineage>
        <taxon>Bacteria</taxon>
        <taxon>Bacillati</taxon>
        <taxon>Actinomycetota</taxon>
        <taxon>Actinomycetes</taxon>
        <taxon>Micrococcales</taxon>
        <taxon>Micrococcaceae</taxon>
        <taxon>Arthrobacter</taxon>
    </lineage>
</organism>
<dbReference type="NCBIfam" id="TIGR03954">
    <property type="entry name" value="integ_memb_HG"/>
    <property type="match status" value="1"/>
</dbReference>
<dbReference type="RefSeq" id="WP_086994160.1">
    <property type="nucleotide sequence ID" value="NZ_FUHW01000004.1"/>
</dbReference>
<evidence type="ECO:0000256" key="1">
    <source>
        <dbReference type="ARBA" id="ARBA00004651"/>
    </source>
</evidence>